<dbReference type="InterPro" id="IPR019852">
    <property type="entry name" value="Motility-assoc_prot_GldL"/>
</dbReference>
<evidence type="ECO:0000256" key="1">
    <source>
        <dbReference type="SAM" id="Phobius"/>
    </source>
</evidence>
<dbReference type="OrthoDB" id="1466660at2"/>
<keyword evidence="4" id="KW-1185">Reference proteome</keyword>
<dbReference type="InterPro" id="IPR055087">
    <property type="entry name" value="GldL-like_N"/>
</dbReference>
<evidence type="ECO:0000259" key="2">
    <source>
        <dbReference type="Pfam" id="PF22827"/>
    </source>
</evidence>
<reference evidence="3 4" key="1">
    <citation type="submission" date="2016-10" db="EMBL/GenBank/DDBJ databases">
        <authorList>
            <person name="de Groot N.N."/>
        </authorList>
    </citation>
    <scope>NUCLEOTIDE SEQUENCE [LARGE SCALE GENOMIC DNA]</scope>
    <source>
        <strain evidence="3 4">DSM 19886</strain>
    </source>
</reference>
<dbReference type="Proteomes" id="UP000199440">
    <property type="component" value="Unassembled WGS sequence"/>
</dbReference>
<keyword evidence="1" id="KW-0472">Membrane</keyword>
<feature type="transmembrane region" description="Helical" evidence="1">
    <location>
        <begin position="12"/>
        <end position="32"/>
    </location>
</feature>
<dbReference type="EMBL" id="FNGV01000002">
    <property type="protein sequence ID" value="SDL73943.1"/>
    <property type="molecule type" value="Genomic_DNA"/>
</dbReference>
<organism evidence="3 4">
    <name type="scientific">Kriegella aquimaris</name>
    <dbReference type="NCBI Taxonomy" id="192904"/>
    <lineage>
        <taxon>Bacteria</taxon>
        <taxon>Pseudomonadati</taxon>
        <taxon>Bacteroidota</taxon>
        <taxon>Flavobacteriia</taxon>
        <taxon>Flavobacteriales</taxon>
        <taxon>Flavobacteriaceae</taxon>
        <taxon>Kriegella</taxon>
    </lineage>
</organism>
<accession>A0A1G9MIM9</accession>
<gene>
    <name evidence="3" type="ORF">SAMN04488514_102537</name>
</gene>
<proteinExistence type="predicted"/>
<dbReference type="STRING" id="192904.SAMN04488514_102537"/>
<protein>
    <submittedName>
        <fullName evidence="3">Protein involved in gliding motility GldL</fullName>
    </submittedName>
</protein>
<feature type="domain" description="Gliding motility protein GldL-like N-terminal" evidence="2">
    <location>
        <begin position="14"/>
        <end position="78"/>
    </location>
</feature>
<keyword evidence="1" id="KW-0812">Transmembrane</keyword>
<evidence type="ECO:0000313" key="3">
    <source>
        <dbReference type="EMBL" id="SDL73943.1"/>
    </source>
</evidence>
<name>A0A1G9MIM9_9FLAO</name>
<dbReference type="Pfam" id="PF22827">
    <property type="entry name" value="GldL_N"/>
    <property type="match status" value="1"/>
</dbReference>
<dbReference type="NCBIfam" id="TIGR03513">
    <property type="entry name" value="GldL_gliding"/>
    <property type="match status" value="1"/>
</dbReference>
<dbReference type="RefSeq" id="WP_089887028.1">
    <property type="nucleotide sequence ID" value="NZ_FNGV01000002.1"/>
</dbReference>
<feature type="transmembrane region" description="Helical" evidence="1">
    <location>
        <begin position="38"/>
        <end position="60"/>
    </location>
</feature>
<keyword evidence="1" id="KW-1133">Transmembrane helix</keyword>
<sequence length="217" mass="23073">MAQSKSTKKLFNMAYGLGASIVIIGALFKILHWEFGPLTGGLLLAVGLITEALIFAISAFEPLDDELDWSLVYPELAGGASSPKKSNELAEAKEAEASLSKKLDELLQEAGVDANLMESLGSSIRNFEGAAKGIAPTVDAMESTKKYSDEMVQAAAQMESLNSLYKVQLESASKQASVNEEVVQNASALKDQMESLATNLSSLNGVYGGMLTAMNRN</sequence>
<evidence type="ECO:0000313" key="4">
    <source>
        <dbReference type="Proteomes" id="UP000199440"/>
    </source>
</evidence>
<dbReference type="AlphaFoldDB" id="A0A1G9MIM9"/>